<dbReference type="InterPro" id="IPR036291">
    <property type="entry name" value="NAD(P)-bd_dom_sf"/>
</dbReference>
<dbReference type="AlphaFoldDB" id="A0A543EDI5"/>
<protein>
    <submittedName>
        <fullName evidence="1">Nucleoside-diphosphate-sugar epimerase</fullName>
    </submittedName>
</protein>
<evidence type="ECO:0000313" key="1">
    <source>
        <dbReference type="EMBL" id="TQM19658.1"/>
    </source>
</evidence>
<proteinExistence type="predicted"/>
<dbReference type="Proteomes" id="UP000320235">
    <property type="component" value="Unassembled WGS sequence"/>
</dbReference>
<comment type="caution">
    <text evidence="1">The sequence shown here is derived from an EMBL/GenBank/DDBJ whole genome shotgun (WGS) entry which is preliminary data.</text>
</comment>
<sequence>MTSVVASPYDRKDVHVTVQAFAGEAELEDVLTTPSDALVADLAQGSGDLVILGAGGKMGPTLAVLARRGMDAAGRGSDQVHAVSRFGDGAVRDRLEAAGVRVVSFDLIENDDFSALPDAPNVVFMVGAKFGASTAPSWAWEVNAALPDRVARRYRDSAIAVMSTGNVYPFVTAASGGASEDVAPAPIGEYAQSCLGRERVFEFGAQERGTRVSIIRLNYAIDLRYGVLADIASAVHAGQPVSVATATVNVVWQGYANEVVLRSIAHASSDVFTVNLTGPEILSVAAVARRFGELLGRDVDLIDEPQPTALLNDSRRCMALFGYPSVAADTLIALQAAWVEAGHPMSAKPTKWAVRDGRF</sequence>
<accession>A0A543EDI5</accession>
<dbReference type="EMBL" id="VFPE01000007">
    <property type="protein sequence ID" value="TQM19658.1"/>
    <property type="molecule type" value="Genomic_DNA"/>
</dbReference>
<name>A0A543EDI5_9MICO</name>
<keyword evidence="2" id="KW-1185">Reference proteome</keyword>
<gene>
    <name evidence="1" type="ORF">FB391_3493</name>
</gene>
<dbReference type="SUPFAM" id="SSF51735">
    <property type="entry name" value="NAD(P)-binding Rossmann-fold domains"/>
    <property type="match status" value="1"/>
</dbReference>
<evidence type="ECO:0000313" key="2">
    <source>
        <dbReference type="Proteomes" id="UP000320235"/>
    </source>
</evidence>
<reference evidence="1 2" key="1">
    <citation type="submission" date="2019-06" db="EMBL/GenBank/DDBJ databases">
        <title>Sequencing the genomes of 1000 actinobacteria strains.</title>
        <authorList>
            <person name="Klenk H.-P."/>
        </authorList>
    </citation>
    <scope>NUCLEOTIDE SEQUENCE [LARGE SCALE GENOMIC DNA]</scope>
    <source>
        <strain evidence="1 2">DSM 105492</strain>
    </source>
</reference>
<dbReference type="Gene3D" id="3.40.50.720">
    <property type="entry name" value="NAD(P)-binding Rossmann-like Domain"/>
    <property type="match status" value="1"/>
</dbReference>
<organism evidence="1 2">
    <name type="scientific">Microbacterium kyungheense</name>
    <dbReference type="NCBI Taxonomy" id="1263636"/>
    <lineage>
        <taxon>Bacteria</taxon>
        <taxon>Bacillati</taxon>
        <taxon>Actinomycetota</taxon>
        <taxon>Actinomycetes</taxon>
        <taxon>Micrococcales</taxon>
        <taxon>Microbacteriaceae</taxon>
        <taxon>Microbacterium</taxon>
    </lineage>
</organism>